<organism evidence="2 4">
    <name type="scientific">Thalassovita autumnalis</name>
    <dbReference type="NCBI Taxonomy" id="2072972"/>
    <lineage>
        <taxon>Bacteria</taxon>
        <taxon>Pseudomonadati</taxon>
        <taxon>Pseudomonadota</taxon>
        <taxon>Alphaproteobacteria</taxon>
        <taxon>Rhodobacterales</taxon>
        <taxon>Roseobacteraceae</taxon>
        <taxon>Thalassovita</taxon>
    </lineage>
</organism>
<protein>
    <submittedName>
        <fullName evidence="2">Uncharacterized protein</fullName>
    </submittedName>
</protein>
<reference evidence="1 3" key="2">
    <citation type="submission" date="2015-09" db="EMBL/GenBank/DDBJ databases">
        <authorList>
            <person name="Rodrigo-Torres L."/>
            <person name="Arahal D.R."/>
        </authorList>
    </citation>
    <scope>NUCLEOTIDE SEQUENCE [LARGE SCALE GENOMIC DNA]</scope>
    <source>
        <strain evidence="1 3">CECT 5118</strain>
    </source>
</reference>
<gene>
    <name evidence="1" type="ORF">TL5118_04184</name>
    <name evidence="2" type="ORF">TL5120_01653</name>
</gene>
<dbReference type="Proteomes" id="UP000051086">
    <property type="component" value="Unassembled WGS sequence"/>
</dbReference>
<dbReference type="EMBL" id="CYSC01000027">
    <property type="protein sequence ID" value="CUH71861.1"/>
    <property type="molecule type" value="Genomic_DNA"/>
</dbReference>
<evidence type="ECO:0000313" key="1">
    <source>
        <dbReference type="EMBL" id="CUH70209.1"/>
    </source>
</evidence>
<dbReference type="Proteomes" id="UP000051887">
    <property type="component" value="Unassembled WGS sequence"/>
</dbReference>
<evidence type="ECO:0000313" key="2">
    <source>
        <dbReference type="EMBL" id="CUH71861.1"/>
    </source>
</evidence>
<reference evidence="2 4" key="1">
    <citation type="submission" date="2015-09" db="EMBL/GenBank/DDBJ databases">
        <authorList>
            <consortium name="Swine Surveillance"/>
        </authorList>
    </citation>
    <scope>NUCLEOTIDE SEQUENCE [LARGE SCALE GENOMIC DNA]</scope>
    <source>
        <strain evidence="2 4">5120</strain>
    </source>
</reference>
<dbReference type="SUPFAM" id="SSF53756">
    <property type="entry name" value="UDP-Glycosyltransferase/glycogen phosphorylase"/>
    <property type="match status" value="1"/>
</dbReference>
<evidence type="ECO:0000313" key="3">
    <source>
        <dbReference type="Proteomes" id="UP000051086"/>
    </source>
</evidence>
<keyword evidence="3" id="KW-1185">Reference proteome</keyword>
<sequence length="77" mass="8351">MVPPRYLEVHSLMPEVGGPDALLFDPFDIDQIAASLRQIWACDSECAACALAAAARAQGFSQSAVARQIATFWNQLK</sequence>
<evidence type="ECO:0000313" key="4">
    <source>
        <dbReference type="Proteomes" id="UP000051887"/>
    </source>
</evidence>
<dbReference type="EMBL" id="CYSB01000048">
    <property type="protein sequence ID" value="CUH70209.1"/>
    <property type="molecule type" value="Genomic_DNA"/>
</dbReference>
<name>A0A0P1FT03_9RHOB</name>
<proteinExistence type="predicted"/>
<dbReference type="AlphaFoldDB" id="A0A0P1FT03"/>
<accession>A0A0P1FT03</accession>